<keyword evidence="4 6" id="KW-0811">Translocation</keyword>
<dbReference type="InterPro" id="IPR035958">
    <property type="entry name" value="SecB-like_sf"/>
</dbReference>
<dbReference type="PANTHER" id="PTHR36918:SF1">
    <property type="entry name" value="PROTEIN-EXPORT PROTEIN SECB"/>
    <property type="match status" value="1"/>
</dbReference>
<accession>A0ABN4B5A4</accession>
<protein>
    <recommendedName>
        <fullName evidence="6">Protein-export protein SecB</fullName>
    </recommendedName>
</protein>
<evidence type="ECO:0000256" key="4">
    <source>
        <dbReference type="ARBA" id="ARBA00023010"/>
    </source>
</evidence>
<evidence type="ECO:0000256" key="6">
    <source>
        <dbReference type="HAMAP-Rule" id="MF_00821"/>
    </source>
</evidence>
<evidence type="ECO:0000313" key="8">
    <source>
        <dbReference type="Proteomes" id="UP000011820"/>
    </source>
</evidence>
<dbReference type="InterPro" id="IPR003708">
    <property type="entry name" value="SecB"/>
</dbReference>
<dbReference type="SUPFAM" id="SSF54611">
    <property type="entry name" value="SecB-like"/>
    <property type="match status" value="1"/>
</dbReference>
<comment type="similarity">
    <text evidence="1 6">Belongs to the SecB family.</text>
</comment>
<dbReference type="HAMAP" id="MF_00821">
    <property type="entry name" value="SecB"/>
    <property type="match status" value="1"/>
</dbReference>
<name>A0ABN4B5A4_LIBAS</name>
<dbReference type="NCBIfam" id="TIGR00809">
    <property type="entry name" value="secB"/>
    <property type="match status" value="1"/>
</dbReference>
<comment type="function">
    <text evidence="6">One of the proteins required for the normal export of preproteins out of the cell cytoplasm. It is a molecular chaperone that binds to a subset of precursor proteins, maintaining them in a translocation-competent state. It also specifically binds to its receptor SecA.</text>
</comment>
<proteinExistence type="inferred from homology"/>
<dbReference type="NCBIfam" id="NF004392">
    <property type="entry name" value="PRK05751.1-3"/>
    <property type="match status" value="1"/>
</dbReference>
<evidence type="ECO:0000256" key="3">
    <source>
        <dbReference type="ARBA" id="ARBA00022927"/>
    </source>
</evidence>
<evidence type="ECO:0000256" key="2">
    <source>
        <dbReference type="ARBA" id="ARBA00022448"/>
    </source>
</evidence>
<organism evidence="7 8">
    <name type="scientific">Candidatus Liberibacter asiaticus str. gxpsy</name>
    <dbReference type="NCBI Taxonomy" id="1174529"/>
    <lineage>
        <taxon>Bacteria</taxon>
        <taxon>Pseudomonadati</taxon>
        <taxon>Pseudomonadota</taxon>
        <taxon>Alphaproteobacteria</taxon>
        <taxon>Hyphomicrobiales</taxon>
        <taxon>Rhizobiaceae</taxon>
        <taxon>Liberibacter</taxon>
    </lineage>
</organism>
<dbReference type="GeneID" id="93076753"/>
<keyword evidence="3 6" id="KW-0653">Protein transport</keyword>
<reference evidence="7 8" key="1">
    <citation type="journal article" date="2013" name="Genome Announc.">
        <title>Complete Genome Sequence of a Chinese Strain of 'Candidatus Liberibacter asiaticus'.</title>
        <authorList>
            <person name="Lin H."/>
            <person name="Han C.S."/>
            <person name="Liu B."/>
            <person name="Lou B."/>
            <person name="Bai X."/>
            <person name="Deng C."/>
            <person name="Civerolo E.L."/>
            <person name="Gupta G."/>
        </authorList>
    </citation>
    <scope>NUCLEOTIDE SEQUENCE [LARGE SCALE GENOMIC DNA]</scope>
    <source>
        <strain evidence="8">gxpsy</strain>
    </source>
</reference>
<dbReference type="PRINTS" id="PR01594">
    <property type="entry name" value="SECBCHAPRONE"/>
</dbReference>
<dbReference type="Gene3D" id="3.10.420.10">
    <property type="entry name" value="SecB-like"/>
    <property type="match status" value="1"/>
</dbReference>
<comment type="subcellular location">
    <subcellularLocation>
        <location evidence="6">Cytoplasm</location>
    </subcellularLocation>
</comment>
<keyword evidence="6" id="KW-0963">Cytoplasm</keyword>
<gene>
    <name evidence="6" type="primary">secB</name>
    <name evidence="7" type="ORF">WSI_01875</name>
</gene>
<keyword evidence="5 6" id="KW-0143">Chaperone</keyword>
<comment type="subunit">
    <text evidence="6">Homotetramer, a dimer of dimers. One homotetramer interacts with 1 SecA dimer.</text>
</comment>
<keyword evidence="8" id="KW-1185">Reference proteome</keyword>
<evidence type="ECO:0000256" key="1">
    <source>
        <dbReference type="ARBA" id="ARBA00009990"/>
    </source>
</evidence>
<sequence>MEKKQKQAFTILNQYIKDFSFESPNAPHCFFDIQNQQPTIKINVQVNANTISGADFDVILSFDIEAKNNDKVIFRLELAYSGILRILDCPQEHISQILFVECPQLLFPFVRQIISNTIRDGGFPPLVIDTIDFLKLFQQEKSLIKNKEGLMK</sequence>
<dbReference type="Pfam" id="PF02556">
    <property type="entry name" value="SecB"/>
    <property type="match status" value="1"/>
</dbReference>
<dbReference type="RefSeq" id="WP_012778725.1">
    <property type="nucleotide sequence ID" value="NC_020549.1"/>
</dbReference>
<dbReference type="EMBL" id="CP004005">
    <property type="protein sequence ID" value="AGH16745.1"/>
    <property type="molecule type" value="Genomic_DNA"/>
</dbReference>
<dbReference type="PANTHER" id="PTHR36918">
    <property type="match status" value="1"/>
</dbReference>
<evidence type="ECO:0000256" key="5">
    <source>
        <dbReference type="ARBA" id="ARBA00023186"/>
    </source>
</evidence>
<keyword evidence="2 6" id="KW-0813">Transport</keyword>
<evidence type="ECO:0000313" key="7">
    <source>
        <dbReference type="EMBL" id="AGH16745.1"/>
    </source>
</evidence>
<dbReference type="Proteomes" id="UP000011820">
    <property type="component" value="Chromosome"/>
</dbReference>